<feature type="region of interest" description="Disordered" evidence="6">
    <location>
        <begin position="628"/>
        <end position="756"/>
    </location>
</feature>
<evidence type="ECO:0000256" key="2">
    <source>
        <dbReference type="ARBA" id="ARBA00022729"/>
    </source>
</evidence>
<accession>A0ABN7AIS0</accession>
<dbReference type="InterPro" id="IPR000483">
    <property type="entry name" value="Cys-rich_flank_reg_C"/>
</dbReference>
<keyword evidence="11" id="KW-1185">Reference proteome</keyword>
<keyword evidence="5" id="KW-0325">Glycoprotein</keyword>
<feature type="signal peptide" evidence="8">
    <location>
        <begin position="1"/>
        <end position="21"/>
    </location>
</feature>
<dbReference type="Pfam" id="PF13927">
    <property type="entry name" value="Ig_3"/>
    <property type="match status" value="1"/>
</dbReference>
<feature type="region of interest" description="Disordered" evidence="6">
    <location>
        <begin position="417"/>
        <end position="557"/>
    </location>
</feature>
<dbReference type="InterPro" id="IPR032675">
    <property type="entry name" value="LRR_dom_sf"/>
</dbReference>
<dbReference type="InterPro" id="IPR003598">
    <property type="entry name" value="Ig_sub2"/>
</dbReference>
<sequence>MSLRGAICISMFLLAVGEVSSGDSDWTMCPTMCKCKWISGRKTAECTRQQLSHIPDSLSQEIQFIDLSENQIRVLGSEAFKSVGLIHLQKIYLKECGIQEIHKDAFKHLSLLIELDLTDNRIHTLHPGTFRENERLRVLTMNKNRLQKLEDGLFTDLVFLQTVEMSDCQLSHIGYKTFNNVPNLLKLVLDGNKLNHMKLAVVENLGKLRSLVLHNNPWRCDCHLKAFHDWVLENNLYSQPTACKEPQNLEGKSWIEIESDAFACKPQIIWPKAKATVNADGDHVTLSCRVAGSPLPEVNWVYNSRIISNETRTKYGDYRYVVRSSLGESYKWVNLTISNVRPQDRGDFKCVAKSKGGVDERNITLLVEPSSGTIGVVSYGDSWPLILGSLIGLLAFLIIAIVLCCCLCRKREITPGKKSPVNGLSPNGDVTHHRIGATSEQEKSLLTVNPVQKPPRRYESQTPSNSGAEISELNRKLLDDGSSIAPSGVADEDRSIESTEATPNRSTDKLDDTYPPDLIAFPGRIQTASPAGSSSSAAIEGSGAGRHPLHMMHPAQSPLHSPIYNGFGTLPYSRSQSPFSPAVSVVLPRQGYVTIPRRPRVPSWSSAPTPSLLEDPLLSPIKAEPVYDNLGPRTTADGSSVLSLNKTGLPDPPPSRRGSRTAGSSTPTQLNYSHYDEKEKPAAILKPLPSPLTSPDDKSNYWRSKSIDGTGSLKRPIDTSAGPTHQRPKVAPKPPPKPKSNGPPLYEDEGEDGTEV</sequence>
<feature type="chain" id="PRO_5047046291" evidence="8">
    <location>
        <begin position="22"/>
        <end position="756"/>
    </location>
</feature>
<evidence type="ECO:0000259" key="9">
    <source>
        <dbReference type="PROSITE" id="PS50835"/>
    </source>
</evidence>
<dbReference type="PANTHER" id="PTHR45842">
    <property type="entry name" value="SYNAPTIC ADHESION-LIKE MOLECULE SALM"/>
    <property type="match status" value="1"/>
</dbReference>
<feature type="domain" description="Ig-like" evidence="9">
    <location>
        <begin position="266"/>
        <end position="364"/>
    </location>
</feature>
<dbReference type="SMART" id="SM00369">
    <property type="entry name" value="LRR_TYP"/>
    <property type="match status" value="7"/>
</dbReference>
<dbReference type="Proteomes" id="UP001307889">
    <property type="component" value="Chromosome 2"/>
</dbReference>
<feature type="compositionally biased region" description="Polar residues" evidence="6">
    <location>
        <begin position="636"/>
        <end position="646"/>
    </location>
</feature>
<organism evidence="10 11">
    <name type="scientific">Nesidiocoris tenuis</name>
    <dbReference type="NCBI Taxonomy" id="355587"/>
    <lineage>
        <taxon>Eukaryota</taxon>
        <taxon>Metazoa</taxon>
        <taxon>Ecdysozoa</taxon>
        <taxon>Arthropoda</taxon>
        <taxon>Hexapoda</taxon>
        <taxon>Insecta</taxon>
        <taxon>Pterygota</taxon>
        <taxon>Neoptera</taxon>
        <taxon>Paraneoptera</taxon>
        <taxon>Hemiptera</taxon>
        <taxon>Heteroptera</taxon>
        <taxon>Panheteroptera</taxon>
        <taxon>Cimicomorpha</taxon>
        <taxon>Miridae</taxon>
        <taxon>Dicyphina</taxon>
        <taxon>Nesidiocoris</taxon>
    </lineage>
</organism>
<dbReference type="Gene3D" id="3.80.10.10">
    <property type="entry name" value="Ribonuclease Inhibitor"/>
    <property type="match status" value="2"/>
</dbReference>
<dbReference type="PROSITE" id="PS50835">
    <property type="entry name" value="IG_LIKE"/>
    <property type="match status" value="1"/>
</dbReference>
<evidence type="ECO:0000256" key="7">
    <source>
        <dbReference type="SAM" id="Phobius"/>
    </source>
</evidence>
<dbReference type="EMBL" id="AP028910">
    <property type="protein sequence ID" value="BES90781.1"/>
    <property type="molecule type" value="Genomic_DNA"/>
</dbReference>
<dbReference type="Gene3D" id="2.60.40.10">
    <property type="entry name" value="Immunoglobulins"/>
    <property type="match status" value="1"/>
</dbReference>
<keyword evidence="7" id="KW-0472">Membrane</keyword>
<dbReference type="SMART" id="SM00408">
    <property type="entry name" value="IGc2"/>
    <property type="match status" value="1"/>
</dbReference>
<dbReference type="Pfam" id="PF13855">
    <property type="entry name" value="LRR_8"/>
    <property type="match status" value="2"/>
</dbReference>
<evidence type="ECO:0000256" key="5">
    <source>
        <dbReference type="ARBA" id="ARBA00023180"/>
    </source>
</evidence>
<evidence type="ECO:0000256" key="1">
    <source>
        <dbReference type="ARBA" id="ARBA00022614"/>
    </source>
</evidence>
<dbReference type="InterPro" id="IPR007110">
    <property type="entry name" value="Ig-like_dom"/>
</dbReference>
<keyword evidence="7" id="KW-1133">Transmembrane helix</keyword>
<dbReference type="SMART" id="SM00082">
    <property type="entry name" value="LRRCT"/>
    <property type="match status" value="1"/>
</dbReference>
<keyword evidence="2 8" id="KW-0732">Signal</keyword>
<dbReference type="SUPFAM" id="SSF48726">
    <property type="entry name" value="Immunoglobulin"/>
    <property type="match status" value="1"/>
</dbReference>
<keyword evidence="1" id="KW-0433">Leucine-rich repeat</keyword>
<feature type="transmembrane region" description="Helical" evidence="7">
    <location>
        <begin position="383"/>
        <end position="408"/>
    </location>
</feature>
<feature type="compositionally biased region" description="Acidic residues" evidence="6">
    <location>
        <begin position="746"/>
        <end position="756"/>
    </location>
</feature>
<feature type="compositionally biased region" description="Low complexity" evidence="6">
    <location>
        <begin position="528"/>
        <end position="541"/>
    </location>
</feature>
<keyword evidence="7" id="KW-0812">Transmembrane</keyword>
<dbReference type="SUPFAM" id="SSF52058">
    <property type="entry name" value="L domain-like"/>
    <property type="match status" value="1"/>
</dbReference>
<dbReference type="PANTHER" id="PTHR45842:SF12">
    <property type="entry name" value="KEKKON 5, ISOFORM A"/>
    <property type="match status" value="1"/>
</dbReference>
<gene>
    <name evidence="10" type="ORF">NTJ_03585</name>
</gene>
<dbReference type="SMART" id="SM00409">
    <property type="entry name" value="IG"/>
    <property type="match status" value="1"/>
</dbReference>
<proteinExistence type="predicted"/>
<evidence type="ECO:0000313" key="11">
    <source>
        <dbReference type="Proteomes" id="UP001307889"/>
    </source>
</evidence>
<keyword evidence="3" id="KW-0677">Repeat</keyword>
<reference evidence="10 11" key="1">
    <citation type="submission" date="2023-09" db="EMBL/GenBank/DDBJ databases">
        <title>Nesidiocoris tenuis whole genome shotgun sequence.</title>
        <authorList>
            <person name="Shibata T."/>
            <person name="Shimoda M."/>
            <person name="Kobayashi T."/>
            <person name="Uehara T."/>
        </authorList>
    </citation>
    <scope>NUCLEOTIDE SEQUENCE [LARGE SCALE GENOMIC DNA]</scope>
    <source>
        <strain evidence="10 11">Japan</strain>
    </source>
</reference>
<evidence type="ECO:0000256" key="8">
    <source>
        <dbReference type="SAM" id="SignalP"/>
    </source>
</evidence>
<dbReference type="InterPro" id="IPR003599">
    <property type="entry name" value="Ig_sub"/>
</dbReference>
<keyword evidence="4" id="KW-1015">Disulfide bond</keyword>
<evidence type="ECO:0000256" key="6">
    <source>
        <dbReference type="SAM" id="MobiDB-lite"/>
    </source>
</evidence>
<feature type="region of interest" description="Disordered" evidence="6">
    <location>
        <begin position="596"/>
        <end position="616"/>
    </location>
</feature>
<dbReference type="InterPro" id="IPR001611">
    <property type="entry name" value="Leu-rich_rpt"/>
</dbReference>
<dbReference type="InterPro" id="IPR036179">
    <property type="entry name" value="Ig-like_dom_sf"/>
</dbReference>
<dbReference type="InterPro" id="IPR050467">
    <property type="entry name" value="LRFN"/>
</dbReference>
<name>A0ABN7AIS0_9HEMI</name>
<dbReference type="InterPro" id="IPR003591">
    <property type="entry name" value="Leu-rich_rpt_typical-subtyp"/>
</dbReference>
<evidence type="ECO:0000313" key="10">
    <source>
        <dbReference type="EMBL" id="BES90781.1"/>
    </source>
</evidence>
<protein>
    <submittedName>
        <fullName evidence="10">LRRCT</fullName>
    </submittedName>
</protein>
<evidence type="ECO:0000256" key="3">
    <source>
        <dbReference type="ARBA" id="ARBA00022737"/>
    </source>
</evidence>
<evidence type="ECO:0000256" key="4">
    <source>
        <dbReference type="ARBA" id="ARBA00023157"/>
    </source>
</evidence>
<dbReference type="InterPro" id="IPR013783">
    <property type="entry name" value="Ig-like_fold"/>
</dbReference>